<dbReference type="Proteomes" id="UP000037511">
    <property type="component" value="Unassembled WGS sequence"/>
</dbReference>
<gene>
    <name evidence="2" type="ORF">AFM18_08395</name>
</gene>
<sequence>MLLVGEATDDAYHYFDENTGEEEHGHFEVVYPKYLYPAVSLINVPDAAPATIRQALDEAAELFWVSGQATVNALRKAVECLMTDQGIPGFGADKKFVPLHDRIVEFSKAHPDFKNLLTAVKLLGNAGSHEDVPDDLDGMLFDALEIVEFVLVNLYDKPILKMDALAQRIEARLKPH</sequence>
<dbReference type="AlphaFoldDB" id="A0AAW3I5Q6"/>
<reference evidence="2 3" key="1">
    <citation type="submission" date="2015-07" db="EMBL/GenBank/DDBJ databases">
        <title>Draft genome of Achromobacter spanius.</title>
        <authorList>
            <person name="Wang X."/>
        </authorList>
    </citation>
    <scope>NUCLEOTIDE SEQUENCE [LARGE SCALE GENOMIC DNA]</scope>
    <source>
        <strain evidence="2 3">CGMCC9173</strain>
    </source>
</reference>
<proteinExistence type="predicted"/>
<comment type="caution">
    <text evidence="2">The sequence shown here is derived from an EMBL/GenBank/DDBJ whole genome shotgun (WGS) entry which is preliminary data.</text>
</comment>
<protein>
    <recommendedName>
        <fullName evidence="1">DUF4145 domain-containing protein</fullName>
    </recommendedName>
</protein>
<dbReference type="EMBL" id="LGVG01000008">
    <property type="protein sequence ID" value="KNE28175.1"/>
    <property type="molecule type" value="Genomic_DNA"/>
</dbReference>
<evidence type="ECO:0000259" key="1">
    <source>
        <dbReference type="Pfam" id="PF13643"/>
    </source>
</evidence>
<dbReference type="Pfam" id="PF13643">
    <property type="entry name" value="DUF4145"/>
    <property type="match status" value="1"/>
</dbReference>
<accession>A0AAW3I5Q6</accession>
<feature type="domain" description="DUF4145" evidence="1">
    <location>
        <begin position="58"/>
        <end position="133"/>
    </location>
</feature>
<dbReference type="InterPro" id="IPR025285">
    <property type="entry name" value="DUF4145"/>
</dbReference>
<organism evidence="2 3">
    <name type="scientific">Achromobacter spanius</name>
    <dbReference type="NCBI Taxonomy" id="217203"/>
    <lineage>
        <taxon>Bacteria</taxon>
        <taxon>Pseudomonadati</taxon>
        <taxon>Pseudomonadota</taxon>
        <taxon>Betaproteobacteria</taxon>
        <taxon>Burkholderiales</taxon>
        <taxon>Alcaligenaceae</taxon>
        <taxon>Achromobacter</taxon>
    </lineage>
</organism>
<evidence type="ECO:0000313" key="2">
    <source>
        <dbReference type="EMBL" id="KNE28175.1"/>
    </source>
</evidence>
<evidence type="ECO:0000313" key="3">
    <source>
        <dbReference type="Proteomes" id="UP000037511"/>
    </source>
</evidence>
<name>A0AAW3I5Q6_9BURK</name>